<evidence type="ECO:0000256" key="4">
    <source>
        <dbReference type="PROSITE-ProRule" id="PRU01248"/>
    </source>
</evidence>
<dbReference type="SUPFAM" id="SSF56349">
    <property type="entry name" value="DNA breaking-rejoining enzymes"/>
    <property type="match status" value="1"/>
</dbReference>
<dbReference type="Gene3D" id="1.10.443.10">
    <property type="entry name" value="Intergrase catalytic core"/>
    <property type="match status" value="1"/>
</dbReference>
<keyword evidence="9" id="KW-1185">Reference proteome</keyword>
<dbReference type="PANTHER" id="PTHR30349">
    <property type="entry name" value="PHAGE INTEGRASE-RELATED"/>
    <property type="match status" value="1"/>
</dbReference>
<dbReference type="InterPro" id="IPR041657">
    <property type="entry name" value="HTH_17"/>
</dbReference>
<feature type="compositionally biased region" description="Polar residues" evidence="5">
    <location>
        <begin position="79"/>
        <end position="90"/>
    </location>
</feature>
<dbReference type="PROSITE" id="PS51898">
    <property type="entry name" value="TYR_RECOMBINASE"/>
    <property type="match status" value="1"/>
</dbReference>
<dbReference type="CDD" id="cd01189">
    <property type="entry name" value="INT_ICEBs1_C_like"/>
    <property type="match status" value="1"/>
</dbReference>
<proteinExistence type="inferred from homology"/>
<evidence type="ECO:0000256" key="1">
    <source>
        <dbReference type="ARBA" id="ARBA00008857"/>
    </source>
</evidence>
<evidence type="ECO:0000259" key="6">
    <source>
        <dbReference type="PROSITE" id="PS51898"/>
    </source>
</evidence>
<dbReference type="InterPro" id="IPR028259">
    <property type="entry name" value="AP2-like_int_N"/>
</dbReference>
<evidence type="ECO:0000313" key="9">
    <source>
        <dbReference type="Proteomes" id="UP000606889"/>
    </source>
</evidence>
<feature type="region of interest" description="Disordered" evidence="5">
    <location>
        <begin position="79"/>
        <end position="115"/>
    </location>
</feature>
<feature type="domain" description="Tyr recombinase" evidence="6">
    <location>
        <begin position="287"/>
        <end position="489"/>
    </location>
</feature>
<name>A0ABR7EB06_9FIRM</name>
<dbReference type="PANTHER" id="PTHR30349:SF64">
    <property type="entry name" value="PROPHAGE INTEGRASE INTD-RELATED"/>
    <property type="match status" value="1"/>
</dbReference>
<dbReference type="InterPro" id="IPR002104">
    <property type="entry name" value="Integrase_catalytic"/>
</dbReference>
<gene>
    <name evidence="8" type="ORF">H8S18_01155</name>
</gene>
<dbReference type="Pfam" id="PF14657">
    <property type="entry name" value="Arm-DNA-bind_4"/>
    <property type="match status" value="1"/>
</dbReference>
<reference evidence="8 9" key="1">
    <citation type="submission" date="2020-08" db="EMBL/GenBank/DDBJ databases">
        <title>Genome public.</title>
        <authorList>
            <person name="Liu C."/>
            <person name="Sun Q."/>
        </authorList>
    </citation>
    <scope>NUCLEOTIDE SEQUENCE [LARGE SCALE GENOMIC DNA]</scope>
    <source>
        <strain evidence="8 9">NSJ-35</strain>
    </source>
</reference>
<feature type="compositionally biased region" description="Basic and acidic residues" evidence="5">
    <location>
        <begin position="93"/>
        <end position="103"/>
    </location>
</feature>
<dbReference type="PROSITE" id="PS51900">
    <property type="entry name" value="CB"/>
    <property type="match status" value="1"/>
</dbReference>
<accession>A0ABR7EB06</accession>
<comment type="caution">
    <text evidence="8">The sequence shown here is derived from an EMBL/GenBank/DDBJ whole genome shotgun (WGS) entry which is preliminary data.</text>
</comment>
<dbReference type="Proteomes" id="UP000606889">
    <property type="component" value="Unassembled WGS sequence"/>
</dbReference>
<dbReference type="InterPro" id="IPR011010">
    <property type="entry name" value="DNA_brk_join_enz"/>
</dbReference>
<dbReference type="NCBIfam" id="TIGR01764">
    <property type="entry name" value="excise"/>
    <property type="match status" value="1"/>
</dbReference>
<dbReference type="InterPro" id="IPR050090">
    <property type="entry name" value="Tyrosine_recombinase_XerCD"/>
</dbReference>
<comment type="similarity">
    <text evidence="1">Belongs to the 'phage' integrase family.</text>
</comment>
<dbReference type="InterPro" id="IPR044068">
    <property type="entry name" value="CB"/>
</dbReference>
<dbReference type="InterPro" id="IPR013762">
    <property type="entry name" value="Integrase-like_cat_sf"/>
</dbReference>
<dbReference type="RefSeq" id="WP_186856477.1">
    <property type="nucleotide sequence ID" value="NZ_JACOON010000001.1"/>
</dbReference>
<dbReference type="InterPro" id="IPR010998">
    <property type="entry name" value="Integrase_recombinase_N"/>
</dbReference>
<evidence type="ECO:0000259" key="7">
    <source>
        <dbReference type="PROSITE" id="PS51900"/>
    </source>
</evidence>
<feature type="domain" description="Core-binding (CB)" evidence="7">
    <location>
        <begin position="174"/>
        <end position="266"/>
    </location>
</feature>
<organism evidence="8 9">
    <name type="scientific">Christensenella tenuis</name>
    <dbReference type="NCBI Taxonomy" id="2763033"/>
    <lineage>
        <taxon>Bacteria</taxon>
        <taxon>Bacillati</taxon>
        <taxon>Bacillota</taxon>
        <taxon>Clostridia</taxon>
        <taxon>Christensenellales</taxon>
        <taxon>Christensenellaceae</taxon>
        <taxon>Christensenella</taxon>
    </lineage>
</organism>
<keyword evidence="2 4" id="KW-0238">DNA-binding</keyword>
<keyword evidence="3" id="KW-0233">DNA recombination</keyword>
<dbReference type="Pfam" id="PF00589">
    <property type="entry name" value="Phage_integrase"/>
    <property type="match status" value="1"/>
</dbReference>
<evidence type="ECO:0000256" key="2">
    <source>
        <dbReference type="ARBA" id="ARBA00023125"/>
    </source>
</evidence>
<dbReference type="InterPro" id="IPR010093">
    <property type="entry name" value="SinI_DNA-bd"/>
</dbReference>
<evidence type="ECO:0000256" key="3">
    <source>
        <dbReference type="ARBA" id="ARBA00023172"/>
    </source>
</evidence>
<evidence type="ECO:0000313" key="8">
    <source>
        <dbReference type="EMBL" id="MBC5646947.1"/>
    </source>
</evidence>
<dbReference type="Gene3D" id="1.10.150.130">
    <property type="match status" value="1"/>
</dbReference>
<dbReference type="EMBL" id="JACOON010000001">
    <property type="protein sequence ID" value="MBC5646947.1"/>
    <property type="molecule type" value="Genomic_DNA"/>
</dbReference>
<evidence type="ECO:0000256" key="5">
    <source>
        <dbReference type="SAM" id="MobiDB-lite"/>
    </source>
</evidence>
<sequence length="503" mass="57613">MFYTTKAVQDILKIGRTSMYQLLRERKIDFCRYGNEYRFTKQQINAYLKSVGLPPVFETDSALQTDSSVVECYHQPDSTLKTEYSDNDASPSAERKEEAEMKNTNKTYSKRGNPFKRKGKKGITWVAMYFITDSEGKRKQKYKGGFQTKAEAQMFLDDIRAKIANHTYREPSKITVKEYIEKWFEDNYKRYENNGNNQRQYSSNTIYQYENDIRRNIVPYIGGILLQALNRQHVKKLYDDLLERGLSANSIRLTNSVLSKALNEAVYDGLIAINPCKGVRKPKITHYAAKVFDKEETIRLMNAIKGTSVELPILIALSLGLRRGEALGIRFSDCDFRNNTIHIQRQVTMVKHDGQGCEVYGLAPLKTEKSNRIIGAPPTLMGMVKKRWVQVAKDKRKCENYQDMDLVCCHEDGTFLNPKSVYRQYRRIIARAGLPANRFHDLRGTQITMAYAQGAPLKYISENAGHSTINMTANTYCQVTPESRHVCADIMQSVLFGTQAATT</sequence>
<protein>
    <submittedName>
        <fullName evidence="8">Tyrosine-type recombinase/integrase</fullName>
    </submittedName>
</protein>
<dbReference type="Pfam" id="PF12728">
    <property type="entry name" value="HTH_17"/>
    <property type="match status" value="1"/>
</dbReference>